<feature type="compositionally biased region" description="Low complexity" evidence="6">
    <location>
        <begin position="172"/>
        <end position="188"/>
    </location>
</feature>
<dbReference type="OrthoDB" id="7177610at2"/>
<reference evidence="9 10" key="1">
    <citation type="submission" date="2011-10" db="EMBL/GenBank/DDBJ databases">
        <title>The Genome Sequence of Actinomyces graevenitzii C83.</title>
        <authorList>
            <consortium name="The Broad Institute Genome Sequencing Platform"/>
            <consortium name="The Broad Institute Genome Sequencing Center for Infectious Disease"/>
            <person name="Earl A."/>
            <person name="Ward D."/>
            <person name="Feldgarden M."/>
            <person name="Gevers D."/>
            <person name="Sibley C.D."/>
            <person name="Field T.R."/>
            <person name="Grinwis M."/>
            <person name="Eshaghurshan C.S."/>
            <person name="Surette M.G."/>
            <person name="Young S.K."/>
            <person name="Zeng Q."/>
            <person name="Gargeya S."/>
            <person name="Fitzgerald M."/>
            <person name="Haas B."/>
            <person name="Abouelleil A."/>
            <person name="Alvarado L."/>
            <person name="Arachchi H.M."/>
            <person name="Berlin A."/>
            <person name="Brown A."/>
            <person name="Chapman S.B."/>
            <person name="Chen Z."/>
            <person name="Dunbar C."/>
            <person name="Freedman E."/>
            <person name="Gearin G."/>
            <person name="Goldberg J."/>
            <person name="Griggs A."/>
            <person name="Gujja S."/>
            <person name="Heiman D."/>
            <person name="Howarth C."/>
            <person name="Larson L."/>
            <person name="Lui A."/>
            <person name="MacDonald P.J.P."/>
            <person name="Montmayeur A."/>
            <person name="Murphy C."/>
            <person name="Neiman D."/>
            <person name="Pearson M."/>
            <person name="Priest M."/>
            <person name="Roberts A."/>
            <person name="Saif S."/>
            <person name="Shea T."/>
            <person name="Shenoy N."/>
            <person name="Sisk P."/>
            <person name="Stolte C."/>
            <person name="Sykes S."/>
            <person name="Wortman J."/>
            <person name="Nusbaum C."/>
            <person name="Birren B."/>
        </authorList>
    </citation>
    <scope>NUCLEOTIDE SEQUENCE [LARGE SCALE GENOMIC DNA]</scope>
    <source>
        <strain evidence="9 10">C83</strain>
    </source>
</reference>
<dbReference type="InterPro" id="IPR052159">
    <property type="entry name" value="Competence_DNA_uptake"/>
</dbReference>
<feature type="transmembrane region" description="Helical" evidence="7">
    <location>
        <begin position="492"/>
        <end position="510"/>
    </location>
</feature>
<comment type="caution">
    <text evidence="9">The sequence shown here is derived from an EMBL/GenBank/DDBJ whole genome shotgun (WGS) entry which is preliminary data.</text>
</comment>
<evidence type="ECO:0000256" key="2">
    <source>
        <dbReference type="ARBA" id="ARBA00022475"/>
    </source>
</evidence>
<organism evidence="9 10">
    <name type="scientific">Actinomyces graevenitzii C83</name>
    <dbReference type="NCBI Taxonomy" id="435830"/>
    <lineage>
        <taxon>Bacteria</taxon>
        <taxon>Bacillati</taxon>
        <taxon>Actinomycetota</taxon>
        <taxon>Actinomycetes</taxon>
        <taxon>Actinomycetales</taxon>
        <taxon>Actinomycetaceae</taxon>
        <taxon>Actinomyces</taxon>
    </lineage>
</organism>
<keyword evidence="4 7" id="KW-1133">Transmembrane helix</keyword>
<evidence type="ECO:0000313" key="9">
    <source>
        <dbReference type="EMBL" id="EHM89520.1"/>
    </source>
</evidence>
<feature type="transmembrane region" description="Helical" evidence="7">
    <location>
        <begin position="469"/>
        <end position="486"/>
    </location>
</feature>
<protein>
    <recommendedName>
        <fullName evidence="8">ComEC/Rec2-related protein domain-containing protein</fullName>
    </recommendedName>
</protein>
<feature type="domain" description="ComEC/Rec2-related protein" evidence="8">
    <location>
        <begin position="376"/>
        <end position="639"/>
    </location>
</feature>
<gene>
    <name evidence="9" type="ORF">HMPREF0045_00185</name>
</gene>
<dbReference type="PATRIC" id="fig|435830.3.peg.173"/>
<dbReference type="EMBL" id="ACRN01000001">
    <property type="protein sequence ID" value="EHM89520.1"/>
    <property type="molecule type" value="Genomic_DNA"/>
</dbReference>
<sequence length="640" mass="66336">MPASKTTAVPKVHVSKAHISERERELQLLRRPKAPQPWDLRLCPAMALCWGCAWALVQVDARSKQAWKFWLLLALICALAGLVCISRHPRQPTHRLDKRAGAGQTHSHLWFSVGACLLSVCALSLSGAAQVYNRSRDPILDYIDTAQSPSQSQGAKQGRPAPSSSQNQKSSTGALAGPSRAAAGAAGSAETTTNAAKAASAGAVNLTAQVRSVPKPLTRPGRYLVTLKVIRVNARPSRALITLFASSAWSGVKPGETVSFQANLRGAKAGGRALAIASHNRLPRTLKPPGGVYRLVNAARRQLAGAARNANHAHPPPVPSVLAHWGSGVGEGSAAAEGSVAGEAAEGSTVDEGSAVTEPGQLPLGADAPELVIGVVLGDDTGLEAATTKNMRASNLTHLTAVSGEHVALVLAATLTLCGPLPVRLKTLIGLFTLVGLVLLVQPSGSVLRAAAMGSVQLVGLSAGRQASALPAWAAGAIVLLLIDPWQACDWGFALSIAATGGLIMLAPGIERQLGRLMPTFFAQLAAIPLAAQLACGPLLIALNPHISMWGVVANMLAAPVVAVVTYTGLAATTLATLLPSLAQLLVLPALWGCAWLECIAHFFAHLPGAQVNWPGKVSGVCSLAALNAGIWLLLVRMRR</sequence>
<dbReference type="STRING" id="435830.HMPREF0045_00185"/>
<comment type="subcellular location">
    <subcellularLocation>
        <location evidence="1">Cell membrane</location>
        <topology evidence="1">Multi-pass membrane protein</topology>
    </subcellularLocation>
</comment>
<feature type="transmembrane region" description="Helical" evidence="7">
    <location>
        <begin position="109"/>
        <end position="132"/>
    </location>
</feature>
<dbReference type="Proteomes" id="UP000003822">
    <property type="component" value="Unassembled WGS sequence"/>
</dbReference>
<feature type="transmembrane region" description="Helical" evidence="7">
    <location>
        <begin position="582"/>
        <end position="605"/>
    </location>
</feature>
<dbReference type="InterPro" id="IPR004477">
    <property type="entry name" value="ComEC_N"/>
</dbReference>
<evidence type="ECO:0000256" key="5">
    <source>
        <dbReference type="ARBA" id="ARBA00023136"/>
    </source>
</evidence>
<dbReference type="PANTHER" id="PTHR30619">
    <property type="entry name" value="DNA INTERNALIZATION/COMPETENCE PROTEIN COMEC/REC2"/>
    <property type="match status" value="1"/>
</dbReference>
<evidence type="ECO:0000256" key="1">
    <source>
        <dbReference type="ARBA" id="ARBA00004651"/>
    </source>
</evidence>
<dbReference type="GO" id="GO:0005886">
    <property type="term" value="C:plasma membrane"/>
    <property type="evidence" value="ECO:0007669"/>
    <property type="project" value="UniProtKB-SubCell"/>
</dbReference>
<dbReference type="AlphaFoldDB" id="G9PCQ6"/>
<evidence type="ECO:0000256" key="6">
    <source>
        <dbReference type="SAM" id="MobiDB-lite"/>
    </source>
</evidence>
<feature type="transmembrane region" description="Helical" evidence="7">
    <location>
        <begin position="428"/>
        <end position="448"/>
    </location>
</feature>
<evidence type="ECO:0000256" key="7">
    <source>
        <dbReference type="SAM" id="Phobius"/>
    </source>
</evidence>
<dbReference type="Pfam" id="PF03772">
    <property type="entry name" value="Competence"/>
    <property type="match status" value="1"/>
</dbReference>
<keyword evidence="2" id="KW-1003">Cell membrane</keyword>
<feature type="transmembrane region" description="Helical" evidence="7">
    <location>
        <begin position="522"/>
        <end position="541"/>
    </location>
</feature>
<dbReference type="PANTHER" id="PTHR30619:SF7">
    <property type="entry name" value="BETA-LACTAMASE DOMAIN PROTEIN"/>
    <property type="match status" value="1"/>
</dbReference>
<evidence type="ECO:0000256" key="4">
    <source>
        <dbReference type="ARBA" id="ARBA00022989"/>
    </source>
</evidence>
<feature type="compositionally biased region" description="Polar residues" evidence="6">
    <location>
        <begin position="162"/>
        <end position="171"/>
    </location>
</feature>
<feature type="transmembrane region" description="Helical" evidence="7">
    <location>
        <begin position="617"/>
        <end position="636"/>
    </location>
</feature>
<dbReference type="NCBIfam" id="TIGR00360">
    <property type="entry name" value="ComEC_N-term"/>
    <property type="match status" value="1"/>
</dbReference>
<feature type="region of interest" description="Disordered" evidence="6">
    <location>
        <begin position="149"/>
        <end position="188"/>
    </location>
</feature>
<keyword evidence="10" id="KW-1185">Reference proteome</keyword>
<proteinExistence type="predicted"/>
<evidence type="ECO:0000313" key="10">
    <source>
        <dbReference type="Proteomes" id="UP000003822"/>
    </source>
</evidence>
<name>G9PCQ6_9ACTO</name>
<keyword evidence="5 7" id="KW-0472">Membrane</keyword>
<feature type="compositionally biased region" description="Low complexity" evidence="6">
    <location>
        <begin position="333"/>
        <end position="348"/>
    </location>
</feature>
<feature type="transmembrane region" description="Helical" evidence="7">
    <location>
        <begin position="38"/>
        <end position="57"/>
    </location>
</feature>
<keyword evidence="3 7" id="KW-0812">Transmembrane</keyword>
<dbReference type="HOGENOM" id="CLU_010363_8_2_11"/>
<dbReference type="eggNOG" id="COG0658">
    <property type="taxonomic scope" value="Bacteria"/>
</dbReference>
<evidence type="ECO:0000259" key="8">
    <source>
        <dbReference type="Pfam" id="PF03772"/>
    </source>
</evidence>
<accession>G9PCQ6</accession>
<feature type="region of interest" description="Disordered" evidence="6">
    <location>
        <begin position="333"/>
        <end position="354"/>
    </location>
</feature>
<feature type="transmembrane region" description="Helical" evidence="7">
    <location>
        <begin position="547"/>
        <end position="570"/>
    </location>
</feature>
<evidence type="ECO:0000256" key="3">
    <source>
        <dbReference type="ARBA" id="ARBA00022692"/>
    </source>
</evidence>
<feature type="transmembrane region" description="Helical" evidence="7">
    <location>
        <begin position="69"/>
        <end position="89"/>
    </location>
</feature>